<dbReference type="EMBL" id="GG698923">
    <property type="protein sequence ID" value="EEU37266.1"/>
    <property type="molecule type" value="Genomic_DNA"/>
</dbReference>
<dbReference type="GeneID" id="9665098"/>
<dbReference type="OrthoDB" id="5097890at2759"/>
<sequence length="211" mass="23934">MTDQDNNVLPTSTPPPTDNDPLPFTRQAMMQFLQFPDSFGVAHSFYQFDKELQIMLRTLAPWQLSLLGFHVAISQRWNDETLKLSQEDATLKLIPEALRPLVKDLCFFEPEDVPDAQVVDFPMDAWCWLFRYDPFKPRQHDVPSGWASSAESAMSSPEHREVADEEPEPSQNGQQNNKPSGRALSAEPAMLSPERLSVIDEESEPSSQNSQ</sequence>
<dbReference type="Proteomes" id="UP000005206">
    <property type="component" value="Chromosome 3"/>
</dbReference>
<dbReference type="RefSeq" id="XP_003042979.1">
    <property type="nucleotide sequence ID" value="XM_003042933.1"/>
</dbReference>
<name>C7ZF75_FUSV7</name>
<evidence type="ECO:0000256" key="1">
    <source>
        <dbReference type="SAM" id="MobiDB-lite"/>
    </source>
</evidence>
<accession>C7ZF75</accession>
<organism evidence="2 3">
    <name type="scientific">Fusarium vanettenii (strain ATCC MYA-4622 / CBS 123669 / FGSC 9596 / NRRL 45880 / 77-13-4)</name>
    <name type="common">Fusarium solani subsp. pisi</name>
    <dbReference type="NCBI Taxonomy" id="660122"/>
    <lineage>
        <taxon>Eukaryota</taxon>
        <taxon>Fungi</taxon>
        <taxon>Dikarya</taxon>
        <taxon>Ascomycota</taxon>
        <taxon>Pezizomycotina</taxon>
        <taxon>Sordariomycetes</taxon>
        <taxon>Hypocreomycetidae</taxon>
        <taxon>Hypocreales</taxon>
        <taxon>Nectriaceae</taxon>
        <taxon>Fusarium</taxon>
        <taxon>Fusarium solani species complex</taxon>
        <taxon>Fusarium vanettenii</taxon>
    </lineage>
</organism>
<proteinExistence type="predicted"/>
<dbReference type="VEuPathDB" id="FungiDB:NECHADRAFT_78368"/>
<dbReference type="HOGENOM" id="CLU_1305151_0_0_1"/>
<feature type="region of interest" description="Disordered" evidence="1">
    <location>
        <begin position="141"/>
        <end position="211"/>
    </location>
</feature>
<feature type="region of interest" description="Disordered" evidence="1">
    <location>
        <begin position="1"/>
        <end position="22"/>
    </location>
</feature>
<evidence type="ECO:0000313" key="2">
    <source>
        <dbReference type="EMBL" id="EEU37266.1"/>
    </source>
</evidence>
<protein>
    <submittedName>
        <fullName evidence="2">Uncharacterized protein</fullName>
    </submittedName>
</protein>
<dbReference type="KEGG" id="nhe:NECHADRAFT_78368"/>
<evidence type="ECO:0000313" key="3">
    <source>
        <dbReference type="Proteomes" id="UP000005206"/>
    </source>
</evidence>
<gene>
    <name evidence="2" type="ORF">NECHADRAFT_78368</name>
</gene>
<dbReference type="InParanoid" id="C7ZF75"/>
<keyword evidence="3" id="KW-1185">Reference proteome</keyword>
<reference evidence="2 3" key="1">
    <citation type="journal article" date="2009" name="PLoS Genet.">
        <title>The genome of Nectria haematococca: contribution of supernumerary chromosomes to gene expansion.</title>
        <authorList>
            <person name="Coleman J.J."/>
            <person name="Rounsley S.D."/>
            <person name="Rodriguez-Carres M."/>
            <person name="Kuo A."/>
            <person name="Wasmann C.C."/>
            <person name="Grimwood J."/>
            <person name="Schmutz J."/>
            <person name="Taga M."/>
            <person name="White G.J."/>
            <person name="Zhou S."/>
            <person name="Schwartz D.C."/>
            <person name="Freitag M."/>
            <person name="Ma L.J."/>
            <person name="Danchin E.G."/>
            <person name="Henrissat B."/>
            <person name="Coutinho P.M."/>
            <person name="Nelson D.R."/>
            <person name="Straney D."/>
            <person name="Napoli C.A."/>
            <person name="Barker B.M."/>
            <person name="Gribskov M."/>
            <person name="Rep M."/>
            <person name="Kroken S."/>
            <person name="Molnar I."/>
            <person name="Rensing C."/>
            <person name="Kennell J.C."/>
            <person name="Zamora J."/>
            <person name="Farman M.L."/>
            <person name="Selker E.U."/>
            <person name="Salamov A."/>
            <person name="Shapiro H."/>
            <person name="Pangilinan J."/>
            <person name="Lindquist E."/>
            <person name="Lamers C."/>
            <person name="Grigoriev I.V."/>
            <person name="Geiser D.M."/>
            <person name="Covert S.F."/>
            <person name="Temporini E."/>
            <person name="Vanetten H.D."/>
        </authorList>
    </citation>
    <scope>NUCLEOTIDE SEQUENCE [LARGE SCALE GENOMIC DNA]</scope>
    <source>
        <strain evidence="3">ATCC MYA-4622 / CBS 123669 / FGSC 9596 / NRRL 45880 / 77-13-4</strain>
    </source>
</reference>
<feature type="compositionally biased region" description="Polar residues" evidence="1">
    <location>
        <begin position="169"/>
        <end position="179"/>
    </location>
</feature>
<feature type="compositionally biased region" description="Low complexity" evidence="1">
    <location>
        <begin position="144"/>
        <end position="156"/>
    </location>
</feature>
<dbReference type="AlphaFoldDB" id="C7ZF75"/>